<dbReference type="EnsemblMetazoa" id="XM_021347740.2">
    <property type="protein sequence ID" value="XP_021203415.2"/>
    <property type="gene ID" value="LOC101736972"/>
</dbReference>
<feature type="chain" id="PRO_5035885239" description="Lipase domain-containing protein" evidence="5">
    <location>
        <begin position="20"/>
        <end position="309"/>
    </location>
</feature>
<keyword evidence="8" id="KW-1185">Reference proteome</keyword>
<dbReference type="GO" id="GO:0016042">
    <property type="term" value="P:lipid catabolic process"/>
    <property type="evidence" value="ECO:0007669"/>
    <property type="project" value="TreeGrafter"/>
</dbReference>
<evidence type="ECO:0000313" key="7">
    <source>
        <dbReference type="EnsemblMetazoa" id="XP_021203415.2"/>
    </source>
</evidence>
<dbReference type="PRINTS" id="PR00821">
    <property type="entry name" value="TAGLIPASE"/>
</dbReference>
<sequence length="309" mass="33571">MKFFGYCVLLLLAVPGGRSFTPNDIILRYYGKNSTVPTSYRFSEVNRLLADPTFDPKRPTVLFAHGYVELATDESVLRIVRAYVQRGGYNILVLDWSNMAFGNYLLVSLDVPVTGKKAGKALLKLLKGGLSLKGLHLVGHSLGAHLLSFAAKALAAKGFTVPRLTGLDPAYPGFYPPLLAAHMSSEDADFVDVIHTDGGGFGAPSSTGHADFWPNGGQAKQPGCLSFTVPLSNEDFCSHWRSWAFWAESVEGSQFMSRKCLDYDAFLRGQCHDAPSVSMGLGATSELRGNFYLRTATRTPYSLGIKGAE</sequence>
<dbReference type="SUPFAM" id="SSF53474">
    <property type="entry name" value="alpha/beta-Hydrolases"/>
    <property type="match status" value="1"/>
</dbReference>
<keyword evidence="5" id="KW-0732">Signal</keyword>
<dbReference type="InterPro" id="IPR029058">
    <property type="entry name" value="AB_hydrolase_fold"/>
</dbReference>
<dbReference type="GO" id="GO:0016298">
    <property type="term" value="F:lipase activity"/>
    <property type="evidence" value="ECO:0007669"/>
    <property type="project" value="InterPro"/>
</dbReference>
<dbReference type="PANTHER" id="PTHR11610">
    <property type="entry name" value="LIPASE"/>
    <property type="match status" value="1"/>
</dbReference>
<proteinExistence type="inferred from homology"/>
<evidence type="ECO:0000256" key="2">
    <source>
        <dbReference type="ARBA" id="ARBA00010701"/>
    </source>
</evidence>
<organism evidence="7 8">
    <name type="scientific">Bombyx mori</name>
    <name type="common">Silk moth</name>
    <dbReference type="NCBI Taxonomy" id="7091"/>
    <lineage>
        <taxon>Eukaryota</taxon>
        <taxon>Metazoa</taxon>
        <taxon>Ecdysozoa</taxon>
        <taxon>Arthropoda</taxon>
        <taxon>Hexapoda</taxon>
        <taxon>Insecta</taxon>
        <taxon>Pterygota</taxon>
        <taxon>Neoptera</taxon>
        <taxon>Endopterygota</taxon>
        <taxon>Lepidoptera</taxon>
        <taxon>Glossata</taxon>
        <taxon>Ditrysia</taxon>
        <taxon>Bombycoidea</taxon>
        <taxon>Bombycidae</taxon>
        <taxon>Bombycinae</taxon>
        <taxon>Bombyx</taxon>
    </lineage>
</organism>
<dbReference type="InterPro" id="IPR000734">
    <property type="entry name" value="TAG_lipase"/>
</dbReference>
<comment type="subcellular location">
    <subcellularLocation>
        <location evidence="1">Secreted</location>
    </subcellularLocation>
</comment>
<evidence type="ECO:0000259" key="6">
    <source>
        <dbReference type="Pfam" id="PF00151"/>
    </source>
</evidence>
<dbReference type="Pfam" id="PF00151">
    <property type="entry name" value="Lipase"/>
    <property type="match status" value="1"/>
</dbReference>
<reference evidence="8" key="1">
    <citation type="journal article" date="2008" name="Insect Biochem. Mol. Biol.">
        <title>The genome of a lepidopteran model insect, the silkworm Bombyx mori.</title>
        <authorList>
            <consortium name="International Silkworm Genome Consortium"/>
        </authorList>
    </citation>
    <scope>NUCLEOTIDE SEQUENCE [LARGE SCALE GENOMIC DNA]</scope>
    <source>
        <strain evidence="8">p50T</strain>
    </source>
</reference>
<dbReference type="InterPro" id="IPR013818">
    <property type="entry name" value="Lipase"/>
</dbReference>
<evidence type="ECO:0000256" key="1">
    <source>
        <dbReference type="ARBA" id="ARBA00004613"/>
    </source>
</evidence>
<dbReference type="PANTHER" id="PTHR11610:SF37">
    <property type="entry name" value="GH01208P"/>
    <property type="match status" value="1"/>
</dbReference>
<reference evidence="7" key="2">
    <citation type="submission" date="2022-06" db="UniProtKB">
        <authorList>
            <consortium name="EnsemblMetazoa"/>
        </authorList>
    </citation>
    <scope>IDENTIFICATION</scope>
    <source>
        <strain evidence="7">p50T (Dazao)</strain>
    </source>
</reference>
<dbReference type="GO" id="GO:0005615">
    <property type="term" value="C:extracellular space"/>
    <property type="evidence" value="ECO:0007669"/>
    <property type="project" value="TreeGrafter"/>
</dbReference>
<dbReference type="Proteomes" id="UP000005204">
    <property type="component" value="Unassembled WGS sequence"/>
</dbReference>
<dbReference type="GO" id="GO:0017171">
    <property type="term" value="F:serine hydrolase activity"/>
    <property type="evidence" value="ECO:0007669"/>
    <property type="project" value="TreeGrafter"/>
</dbReference>
<feature type="domain" description="Lipase" evidence="6">
    <location>
        <begin position="49"/>
        <end position="301"/>
    </location>
</feature>
<evidence type="ECO:0000256" key="5">
    <source>
        <dbReference type="SAM" id="SignalP"/>
    </source>
</evidence>
<evidence type="ECO:0000256" key="3">
    <source>
        <dbReference type="ARBA" id="ARBA00022525"/>
    </source>
</evidence>
<dbReference type="Gene3D" id="3.40.50.1820">
    <property type="entry name" value="alpha/beta hydrolase"/>
    <property type="match status" value="1"/>
</dbReference>
<keyword evidence="3" id="KW-0964">Secreted</keyword>
<name>A0A8R2HPR2_BOMMO</name>
<comment type="similarity">
    <text evidence="2 4">Belongs to the AB hydrolase superfamily. Lipase family.</text>
</comment>
<feature type="signal peptide" evidence="5">
    <location>
        <begin position="1"/>
        <end position="19"/>
    </location>
</feature>
<protein>
    <recommendedName>
        <fullName evidence="6">Lipase domain-containing protein</fullName>
    </recommendedName>
</protein>
<accession>A0A8R2HPR2</accession>
<evidence type="ECO:0000313" key="8">
    <source>
        <dbReference type="Proteomes" id="UP000005204"/>
    </source>
</evidence>
<evidence type="ECO:0000256" key="4">
    <source>
        <dbReference type="RuleBase" id="RU004262"/>
    </source>
</evidence>
<dbReference type="AlphaFoldDB" id="A0A8R2HPR2"/>